<reference evidence="2" key="1">
    <citation type="submission" date="2016-09" db="EMBL/GenBank/DDBJ databases">
        <authorList>
            <person name="Gulvik C.A."/>
        </authorList>
    </citation>
    <scope>NUCLEOTIDE SEQUENCE [LARGE SCALE GENOMIC DNA]</scope>
    <source>
        <strain evidence="2">DSM 23328</strain>
    </source>
</reference>
<dbReference type="STRING" id="903984.BCR21_11185"/>
<dbReference type="OrthoDB" id="1201990at2"/>
<dbReference type="PANTHER" id="PTHR37816:SF3">
    <property type="entry name" value="MODULATES DNA TOPOLOGY"/>
    <property type="match status" value="1"/>
</dbReference>
<dbReference type="RefSeq" id="WP_069646602.1">
    <property type="nucleotide sequence ID" value="NZ_MIJZ01000014.1"/>
</dbReference>
<keyword evidence="2" id="KW-1185">Reference proteome</keyword>
<dbReference type="SUPFAM" id="SSF52540">
    <property type="entry name" value="P-loop containing nucleoside triphosphate hydrolases"/>
    <property type="match status" value="1"/>
</dbReference>
<evidence type="ECO:0000313" key="2">
    <source>
        <dbReference type="Proteomes" id="UP000094068"/>
    </source>
</evidence>
<dbReference type="InterPro" id="IPR052922">
    <property type="entry name" value="Cytidylate_Kinase-2"/>
</dbReference>
<dbReference type="Gene3D" id="3.40.50.300">
    <property type="entry name" value="P-loop containing nucleotide triphosphate hydrolases"/>
    <property type="match status" value="1"/>
</dbReference>
<protein>
    <submittedName>
        <fullName evidence="1">AAA family ATPase</fullName>
    </submittedName>
</protein>
<dbReference type="EMBL" id="MIJZ01000014">
    <property type="protein sequence ID" value="OEG10848.1"/>
    <property type="molecule type" value="Genomic_DNA"/>
</dbReference>
<dbReference type="Proteomes" id="UP000094068">
    <property type="component" value="Unassembled WGS sequence"/>
</dbReference>
<organism evidence="1 2">
    <name type="scientific">Enterococcus ureasiticus</name>
    <dbReference type="NCBI Taxonomy" id="903984"/>
    <lineage>
        <taxon>Bacteria</taxon>
        <taxon>Bacillati</taxon>
        <taxon>Bacillota</taxon>
        <taxon>Bacilli</taxon>
        <taxon>Lactobacillales</taxon>
        <taxon>Enterococcaceae</taxon>
        <taxon>Enterococcus</taxon>
    </lineage>
</organism>
<proteinExistence type="predicted"/>
<gene>
    <name evidence="1" type="ORF">BCR21_11185</name>
</gene>
<comment type="caution">
    <text evidence="1">The sequence shown here is derived from an EMBL/GenBank/DDBJ whole genome shotgun (WGS) entry which is preliminary data.</text>
</comment>
<sequence length="167" mass="19821">MKKIILIGSSGAGKSTLSLKIGEKLDIEVFHLDKLLWKPNWEMTDREYQNEIQNNLIMKPSWIIDGNYGGTLDIRMKSADTIIFLDRNRFVCIYQILKRVKKYNGITRPDMQNNCPEKFDFSFIKWVWNFPNKQRIDILRMLKNIPKTKKVIVLKNKKQIQLFLDEL</sequence>
<dbReference type="NCBIfam" id="NF005994">
    <property type="entry name" value="PRK08118.1"/>
    <property type="match status" value="1"/>
</dbReference>
<accession>A0A1E5GDR7</accession>
<name>A0A1E5GDR7_9ENTE</name>
<evidence type="ECO:0000313" key="1">
    <source>
        <dbReference type="EMBL" id="OEG10848.1"/>
    </source>
</evidence>
<dbReference type="InterPro" id="IPR027417">
    <property type="entry name" value="P-loop_NTPase"/>
</dbReference>
<dbReference type="AlphaFoldDB" id="A0A1E5GDR7"/>
<dbReference type="PANTHER" id="PTHR37816">
    <property type="entry name" value="YALI0E33011P"/>
    <property type="match status" value="1"/>
</dbReference>